<gene>
    <name evidence="3" type="ORF">VNI00_018187</name>
</gene>
<organism evidence="3 4">
    <name type="scientific">Paramarasmius palmivorus</name>
    <dbReference type="NCBI Taxonomy" id="297713"/>
    <lineage>
        <taxon>Eukaryota</taxon>
        <taxon>Fungi</taxon>
        <taxon>Dikarya</taxon>
        <taxon>Basidiomycota</taxon>
        <taxon>Agaricomycotina</taxon>
        <taxon>Agaricomycetes</taxon>
        <taxon>Agaricomycetidae</taxon>
        <taxon>Agaricales</taxon>
        <taxon>Marasmiineae</taxon>
        <taxon>Marasmiaceae</taxon>
        <taxon>Paramarasmius</taxon>
    </lineage>
</organism>
<dbReference type="InterPro" id="IPR032675">
    <property type="entry name" value="LRR_dom_sf"/>
</dbReference>
<feature type="compositionally biased region" description="Acidic residues" evidence="1">
    <location>
        <begin position="535"/>
        <end position="546"/>
    </location>
</feature>
<evidence type="ECO:0000256" key="1">
    <source>
        <dbReference type="SAM" id="MobiDB-lite"/>
    </source>
</evidence>
<dbReference type="SUPFAM" id="SSF81383">
    <property type="entry name" value="F-box domain"/>
    <property type="match status" value="1"/>
</dbReference>
<accession>A0AAW0B278</accession>
<dbReference type="EMBL" id="JAYKXP010000216">
    <property type="protein sequence ID" value="KAK7019155.1"/>
    <property type="molecule type" value="Genomic_DNA"/>
</dbReference>
<dbReference type="InterPro" id="IPR001810">
    <property type="entry name" value="F-box_dom"/>
</dbReference>
<sequence>MPISRLPTEIFTNVFTYCMDPEPWNRPDFMLRLTHVCRQWRAVILNCPLFWSCPDFSRPELAKAMIQRSRSGPLDVRLDRMKLKSGERLVASPNVLSAVTEALAETSRIRTLDLSVITNSMPSDIWQRLVSSLTYPMPSLQSLNIRTWSLGGSLYIPVDFLGGHSGHSPSLKELSLLGCQAPWGSPVLASLTTLNLYGNRVLDLPSTSQFLQALAGMPLLEVLLLTDVFPVAIIPTDTPSHIALPCLRRLHLEAMYPPQAPSCLETLCRLSFPRGVKTWLHISYDESAFLSSLPDSSTEFSSSELIHSFFRKASSLGEAKALRLYSESDDILLEMEVWFDVVPFDPKRDPFDSTKYPFRARASFGADIEWHGASDTPIANIMHEMTRTVSLQHLDTLDIRQLDEGKESVNIILNVLVDSMTLRCLLVGRANIRSFIGSITAAKNADEGMSRTDKSLAFPALRDLGFYNINFRPLIRQSLLWPLITTLEMRPEKLERLILMNATNLPHPELQRLQNTASIILSYKMELFDLHVDTDESQSSEDDEEESQGHYSSEDDSEGPHSDLDDDFDPADVEDWPYWD</sequence>
<evidence type="ECO:0000313" key="4">
    <source>
        <dbReference type="Proteomes" id="UP001383192"/>
    </source>
</evidence>
<dbReference type="Gene3D" id="3.80.10.10">
    <property type="entry name" value="Ribonuclease Inhibitor"/>
    <property type="match status" value="1"/>
</dbReference>
<name>A0AAW0B278_9AGAR</name>
<evidence type="ECO:0000259" key="2">
    <source>
        <dbReference type="Pfam" id="PF12937"/>
    </source>
</evidence>
<dbReference type="Proteomes" id="UP001383192">
    <property type="component" value="Unassembled WGS sequence"/>
</dbReference>
<dbReference type="InterPro" id="IPR036047">
    <property type="entry name" value="F-box-like_dom_sf"/>
</dbReference>
<evidence type="ECO:0000313" key="3">
    <source>
        <dbReference type="EMBL" id="KAK7019155.1"/>
    </source>
</evidence>
<feature type="compositionally biased region" description="Acidic residues" evidence="1">
    <location>
        <begin position="564"/>
        <end position="580"/>
    </location>
</feature>
<dbReference type="AlphaFoldDB" id="A0AAW0B278"/>
<reference evidence="3 4" key="1">
    <citation type="submission" date="2024-01" db="EMBL/GenBank/DDBJ databases">
        <title>A draft genome for a cacao thread blight-causing isolate of Paramarasmius palmivorus.</title>
        <authorList>
            <person name="Baruah I.K."/>
            <person name="Bukari Y."/>
            <person name="Amoako-Attah I."/>
            <person name="Meinhardt L.W."/>
            <person name="Bailey B.A."/>
            <person name="Cohen S.P."/>
        </authorList>
    </citation>
    <scope>NUCLEOTIDE SEQUENCE [LARGE SCALE GENOMIC DNA]</scope>
    <source>
        <strain evidence="3 4">GH-12</strain>
    </source>
</reference>
<comment type="caution">
    <text evidence="3">The sequence shown here is derived from an EMBL/GenBank/DDBJ whole genome shotgun (WGS) entry which is preliminary data.</text>
</comment>
<feature type="region of interest" description="Disordered" evidence="1">
    <location>
        <begin position="534"/>
        <end position="580"/>
    </location>
</feature>
<dbReference type="Pfam" id="PF12937">
    <property type="entry name" value="F-box-like"/>
    <property type="match status" value="1"/>
</dbReference>
<dbReference type="SUPFAM" id="SSF52047">
    <property type="entry name" value="RNI-like"/>
    <property type="match status" value="1"/>
</dbReference>
<feature type="domain" description="F-box" evidence="2">
    <location>
        <begin position="3"/>
        <end position="56"/>
    </location>
</feature>
<proteinExistence type="predicted"/>
<dbReference type="Gene3D" id="1.20.1280.50">
    <property type="match status" value="1"/>
</dbReference>
<keyword evidence="4" id="KW-1185">Reference proteome</keyword>
<protein>
    <recommendedName>
        <fullName evidence="2">F-box domain-containing protein</fullName>
    </recommendedName>
</protein>